<evidence type="ECO:0000313" key="2">
    <source>
        <dbReference type="EMBL" id="KAK0169129.1"/>
    </source>
</evidence>
<keyword evidence="3" id="KW-1185">Reference proteome</keyword>
<evidence type="ECO:0000313" key="3">
    <source>
        <dbReference type="Proteomes" id="UP001168972"/>
    </source>
</evidence>
<name>A0AA39FGX5_MICHY</name>
<dbReference type="Pfam" id="PF08385">
    <property type="entry name" value="DHC_N1"/>
    <property type="match status" value="1"/>
</dbReference>
<dbReference type="InterPro" id="IPR013594">
    <property type="entry name" value="Dynein_heavy_tail"/>
</dbReference>
<gene>
    <name evidence="2" type="ORF">PV327_002875</name>
</gene>
<protein>
    <recommendedName>
        <fullName evidence="1">Dynein heavy chain tail domain-containing protein</fullName>
    </recommendedName>
</protein>
<evidence type="ECO:0000259" key="1">
    <source>
        <dbReference type="Pfam" id="PF08385"/>
    </source>
</evidence>
<feature type="domain" description="Dynein heavy chain tail" evidence="1">
    <location>
        <begin position="159"/>
        <end position="207"/>
    </location>
</feature>
<sequence>MRKILKTARKSLVKRQGLTDASDCWSLRKGGARDGKGYSEMVVDTGYVMAGPDSPTDHRLEYLGSCIQKSLKLKPEKWGRLLLTEEYRNAVLDFLDNPTPAALFVVLTPNAQLIASCSFPIPCQRTKVLPMPAGLEKVAEVERLVKDEGPQAVDLYLKSAIEGVVIKWAYLVNDVVTQESIAAFENGQNPTPTVELEYWSKRLTNLRLFSCSGLLQVLYISSATSIV</sequence>
<organism evidence="2 3">
    <name type="scientific">Microctonus hyperodae</name>
    <name type="common">Parasitoid wasp</name>
    <dbReference type="NCBI Taxonomy" id="165561"/>
    <lineage>
        <taxon>Eukaryota</taxon>
        <taxon>Metazoa</taxon>
        <taxon>Ecdysozoa</taxon>
        <taxon>Arthropoda</taxon>
        <taxon>Hexapoda</taxon>
        <taxon>Insecta</taxon>
        <taxon>Pterygota</taxon>
        <taxon>Neoptera</taxon>
        <taxon>Endopterygota</taxon>
        <taxon>Hymenoptera</taxon>
        <taxon>Apocrita</taxon>
        <taxon>Ichneumonoidea</taxon>
        <taxon>Braconidae</taxon>
        <taxon>Euphorinae</taxon>
        <taxon>Microctonus</taxon>
    </lineage>
</organism>
<reference evidence="2" key="1">
    <citation type="journal article" date="2023" name="bioRxiv">
        <title>Scaffold-level genome assemblies of two parasitoid biocontrol wasps reveal the parthenogenesis mechanism and an associated novel virus.</title>
        <authorList>
            <person name="Inwood S."/>
            <person name="Skelly J."/>
            <person name="Guhlin J."/>
            <person name="Harrop T."/>
            <person name="Goldson S."/>
            <person name="Dearden P."/>
        </authorList>
    </citation>
    <scope>NUCLEOTIDE SEQUENCE</scope>
    <source>
        <strain evidence="2">Lincoln</strain>
        <tissue evidence="2">Whole body</tissue>
    </source>
</reference>
<comment type="caution">
    <text evidence="2">The sequence shown here is derived from an EMBL/GenBank/DDBJ whole genome shotgun (WGS) entry which is preliminary data.</text>
</comment>
<dbReference type="AlphaFoldDB" id="A0AA39FGX5"/>
<reference evidence="2" key="2">
    <citation type="submission" date="2023-03" db="EMBL/GenBank/DDBJ databases">
        <authorList>
            <person name="Inwood S.N."/>
            <person name="Skelly J.G."/>
            <person name="Guhlin J."/>
            <person name="Harrop T.W.R."/>
            <person name="Goldson S.G."/>
            <person name="Dearden P.K."/>
        </authorList>
    </citation>
    <scope>NUCLEOTIDE SEQUENCE</scope>
    <source>
        <strain evidence="2">Lincoln</strain>
        <tissue evidence="2">Whole body</tissue>
    </source>
</reference>
<dbReference type="Proteomes" id="UP001168972">
    <property type="component" value="Unassembled WGS sequence"/>
</dbReference>
<proteinExistence type="predicted"/>
<dbReference type="EMBL" id="JAQQBR010001831">
    <property type="protein sequence ID" value="KAK0169129.1"/>
    <property type="molecule type" value="Genomic_DNA"/>
</dbReference>
<accession>A0AA39FGX5</accession>